<keyword evidence="3 8" id="KW-0812">Transmembrane</keyword>
<evidence type="ECO:0000259" key="9">
    <source>
        <dbReference type="Pfam" id="PF00324"/>
    </source>
</evidence>
<feature type="transmembrane region" description="Helical" evidence="8">
    <location>
        <begin position="498"/>
        <end position="515"/>
    </location>
</feature>
<feature type="compositionally biased region" description="Basic and acidic residues" evidence="7">
    <location>
        <begin position="20"/>
        <end position="34"/>
    </location>
</feature>
<keyword evidence="4" id="KW-0029">Amino-acid transport</keyword>
<dbReference type="Gene3D" id="1.20.1740.10">
    <property type="entry name" value="Amino acid/polyamine transporter I"/>
    <property type="match status" value="1"/>
</dbReference>
<dbReference type="Pfam" id="PF00324">
    <property type="entry name" value="AA_permease"/>
    <property type="match status" value="1"/>
</dbReference>
<feature type="transmembrane region" description="Helical" evidence="8">
    <location>
        <begin position="420"/>
        <end position="443"/>
    </location>
</feature>
<feature type="transmembrane region" description="Helical" evidence="8">
    <location>
        <begin position="296"/>
        <end position="317"/>
    </location>
</feature>
<feature type="domain" description="Amino acid permease/ SLC12A" evidence="9">
    <location>
        <begin position="64"/>
        <end position="521"/>
    </location>
</feature>
<sequence length="589" mass="64242">MISLSMSKHQLELESSASENRYDSQKIEEFEKEGAPSYNSKSDHPEDDVESLQHGTKRGLDARHIQMISLGGAIGTGLFLNSGSNIAQAGPAGALIAYSVGKHIYSVSQTIKSRVYCIMTCLGEMATFMPVSGSFNHYATRFVQPSLGFALGWNYWFSAVTIATELAAAATIIKYWKEVLPDAAWSTIFLVMIVAVNFLGVRIYGELEYWFAMIKIIIVVVFIIIAILTTSGAVGGKTIGFEYWNNPGAFNNGVVGTISVLLSAGFSFQGTEVVGITAGEAKNPTKTVPRAIRNTFWRIIIFYILTILLLGMCIPYNNPDLENPDGGPGTASFTLVFKLAGIAAGADVINAIVLTSVLSAANSSLYSTSRTLLGLARDGNAPAFLGRVNKHGSPFWAVLVSSIVGFACVFVSIYSAEEAFVWFLSITAVSGFISWGGISGVHLRFRRAYVSQGRSVEELPYKAMGYPFSGIFATGLCILIILGQGYTAFTPQFDGVKFAMNYIGVIPFLVCYISHRIYSRKRHVPVGEGGKFRKMLTQALAFIPLEEVDFESGRVTRFDIEKDIEEVDEALAGLSKWKRIWKKVLIIVA</sequence>
<feature type="transmembrane region" description="Helical" evidence="8">
    <location>
        <begin position="337"/>
        <end position="361"/>
    </location>
</feature>
<dbReference type="EMBL" id="BAABUJ010000010">
    <property type="protein sequence ID" value="GAA5798640.1"/>
    <property type="molecule type" value="Genomic_DNA"/>
</dbReference>
<evidence type="ECO:0000256" key="5">
    <source>
        <dbReference type="ARBA" id="ARBA00022989"/>
    </source>
</evidence>
<feature type="transmembrane region" description="Helical" evidence="8">
    <location>
        <begin position="155"/>
        <end position="176"/>
    </location>
</feature>
<keyword evidence="5 8" id="KW-1133">Transmembrane helix</keyword>
<feature type="transmembrane region" description="Helical" evidence="8">
    <location>
        <begin position="395"/>
        <end position="414"/>
    </location>
</feature>
<proteinExistence type="predicted"/>
<dbReference type="InterPro" id="IPR050524">
    <property type="entry name" value="APC_YAT"/>
</dbReference>
<keyword evidence="2" id="KW-0813">Transport</keyword>
<reference evidence="10 11" key="1">
    <citation type="submission" date="2024-04" db="EMBL/GenBank/DDBJ databases">
        <title>genome sequences of Mucor flavus KT1a and Helicostylum pulchrum KT1b strains isolation_sourced from the surface of a dry-aged beef.</title>
        <authorList>
            <person name="Toyotome T."/>
            <person name="Hosono M."/>
            <person name="Torimaru M."/>
            <person name="Fukuda K."/>
            <person name="Mikami N."/>
        </authorList>
    </citation>
    <scope>NUCLEOTIDE SEQUENCE [LARGE SCALE GENOMIC DNA]</scope>
    <source>
        <strain evidence="10 11">KT1b</strain>
    </source>
</reference>
<gene>
    <name evidence="10" type="ORF">HPULCUR_004045</name>
</gene>
<evidence type="ECO:0000256" key="7">
    <source>
        <dbReference type="SAM" id="MobiDB-lite"/>
    </source>
</evidence>
<evidence type="ECO:0000256" key="8">
    <source>
        <dbReference type="SAM" id="Phobius"/>
    </source>
</evidence>
<feature type="transmembrane region" description="Helical" evidence="8">
    <location>
        <begin position="464"/>
        <end position="486"/>
    </location>
</feature>
<feature type="region of interest" description="Disordered" evidence="7">
    <location>
        <begin position="1"/>
        <end position="56"/>
    </location>
</feature>
<keyword evidence="11" id="KW-1185">Reference proteome</keyword>
<evidence type="ECO:0000313" key="10">
    <source>
        <dbReference type="EMBL" id="GAA5798640.1"/>
    </source>
</evidence>
<dbReference type="PANTHER" id="PTHR43341">
    <property type="entry name" value="AMINO ACID PERMEASE"/>
    <property type="match status" value="1"/>
</dbReference>
<evidence type="ECO:0000256" key="3">
    <source>
        <dbReference type="ARBA" id="ARBA00022692"/>
    </source>
</evidence>
<keyword evidence="6 8" id="KW-0472">Membrane</keyword>
<accession>A0ABP9XW99</accession>
<protein>
    <recommendedName>
        <fullName evidence="9">Amino acid permease/ SLC12A domain-containing protein</fullName>
    </recommendedName>
</protein>
<organism evidence="10 11">
    <name type="scientific">Helicostylum pulchrum</name>
    <dbReference type="NCBI Taxonomy" id="562976"/>
    <lineage>
        <taxon>Eukaryota</taxon>
        <taxon>Fungi</taxon>
        <taxon>Fungi incertae sedis</taxon>
        <taxon>Mucoromycota</taxon>
        <taxon>Mucoromycotina</taxon>
        <taxon>Mucoromycetes</taxon>
        <taxon>Mucorales</taxon>
        <taxon>Mucorineae</taxon>
        <taxon>Mucoraceae</taxon>
        <taxon>Helicostylum</taxon>
    </lineage>
</organism>
<dbReference type="Proteomes" id="UP001476247">
    <property type="component" value="Unassembled WGS sequence"/>
</dbReference>
<feature type="transmembrane region" description="Helical" evidence="8">
    <location>
        <begin position="183"/>
        <end position="203"/>
    </location>
</feature>
<evidence type="ECO:0000256" key="6">
    <source>
        <dbReference type="ARBA" id="ARBA00023136"/>
    </source>
</evidence>
<feature type="transmembrane region" description="Helical" evidence="8">
    <location>
        <begin position="209"/>
        <end position="228"/>
    </location>
</feature>
<evidence type="ECO:0000256" key="4">
    <source>
        <dbReference type="ARBA" id="ARBA00022970"/>
    </source>
</evidence>
<dbReference type="InterPro" id="IPR004841">
    <property type="entry name" value="AA-permease/SLC12A_dom"/>
</dbReference>
<comment type="subcellular location">
    <subcellularLocation>
        <location evidence="1">Membrane</location>
        <topology evidence="1">Multi-pass membrane protein</topology>
    </subcellularLocation>
</comment>
<evidence type="ECO:0000256" key="1">
    <source>
        <dbReference type="ARBA" id="ARBA00004141"/>
    </source>
</evidence>
<evidence type="ECO:0000313" key="11">
    <source>
        <dbReference type="Proteomes" id="UP001476247"/>
    </source>
</evidence>
<name>A0ABP9XW99_9FUNG</name>
<dbReference type="PANTHER" id="PTHR43341:SF1">
    <property type="entry name" value="GENERAL AMINO-ACID PERMEASE GAP1"/>
    <property type="match status" value="1"/>
</dbReference>
<evidence type="ECO:0000256" key="2">
    <source>
        <dbReference type="ARBA" id="ARBA00022448"/>
    </source>
</evidence>
<feature type="compositionally biased region" description="Polar residues" evidence="7">
    <location>
        <begin position="1"/>
        <end position="19"/>
    </location>
</feature>
<comment type="caution">
    <text evidence="10">The sequence shown here is derived from an EMBL/GenBank/DDBJ whole genome shotgun (WGS) entry which is preliminary data.</text>
</comment>